<feature type="binding site" evidence="16">
    <location>
        <position position="332"/>
    </location>
    <ligand>
        <name>S-adenosyl-L-methionine</name>
        <dbReference type="ChEBI" id="CHEBI:59789"/>
        <label>1</label>
    </ligand>
</feature>
<evidence type="ECO:0000259" key="18">
    <source>
        <dbReference type="PROSITE" id="PS51918"/>
    </source>
</evidence>
<comment type="caution">
    <text evidence="19">The sequence shown here is derived from an EMBL/GenBank/DDBJ whole genome shotgun (WGS) entry which is preliminary data.</text>
</comment>
<dbReference type="GO" id="GO:0046872">
    <property type="term" value="F:metal ion binding"/>
    <property type="evidence" value="ECO:0007669"/>
    <property type="project" value="UniProtKB-KW"/>
</dbReference>
<comment type="function">
    <text evidence="13">Involved in the heme biosynthesis. Catalyzes the anaerobic oxidative decarboxylation of propionate groups of rings A and B of coproporphyrinogen III to yield the vinyl groups in protoporphyrinogen IX.</text>
</comment>
<evidence type="ECO:0000256" key="10">
    <source>
        <dbReference type="ARBA" id="ARBA00023004"/>
    </source>
</evidence>
<keyword evidence="20" id="KW-1185">Reference proteome</keyword>
<keyword evidence="7 15" id="KW-0949">S-adenosyl-L-methionine</keyword>
<feature type="binding site" evidence="16">
    <location>
        <position position="175"/>
    </location>
    <ligand>
        <name>S-adenosyl-L-methionine</name>
        <dbReference type="ChEBI" id="CHEBI:59789"/>
        <label>2</label>
    </ligand>
</feature>
<feature type="domain" description="Radical SAM core" evidence="18">
    <location>
        <begin position="49"/>
        <end position="286"/>
    </location>
</feature>
<dbReference type="InterPro" id="IPR006638">
    <property type="entry name" value="Elp3/MiaA/NifB-like_rSAM"/>
</dbReference>
<evidence type="ECO:0000256" key="1">
    <source>
        <dbReference type="ARBA" id="ARBA00004496"/>
    </source>
</evidence>
<dbReference type="Pfam" id="PF04055">
    <property type="entry name" value="Radical_SAM"/>
    <property type="match status" value="1"/>
</dbReference>
<feature type="binding site" evidence="17">
    <location>
        <position position="71"/>
    </location>
    <ligand>
        <name>[4Fe-4S] cluster</name>
        <dbReference type="ChEBI" id="CHEBI:49883"/>
        <note>4Fe-4S-S-AdoMet</note>
    </ligand>
</feature>
<feature type="binding site" evidence="17">
    <location>
        <position position="68"/>
    </location>
    <ligand>
        <name>[4Fe-4S] cluster</name>
        <dbReference type="ChEBI" id="CHEBI:49883"/>
        <note>4Fe-4S-S-AdoMet</note>
    </ligand>
</feature>
<dbReference type="RefSeq" id="WP_037439115.1">
    <property type="nucleotide sequence ID" value="NZ_JNFF01000030.1"/>
</dbReference>
<dbReference type="GO" id="GO:0006782">
    <property type="term" value="P:protoporphyrinogen IX biosynthetic process"/>
    <property type="evidence" value="ECO:0007669"/>
    <property type="project" value="UniProtKB-UniPathway"/>
</dbReference>
<dbReference type="PIRSF" id="PIRSF000167">
    <property type="entry name" value="HemN"/>
    <property type="match status" value="1"/>
</dbReference>
<evidence type="ECO:0000256" key="8">
    <source>
        <dbReference type="ARBA" id="ARBA00022723"/>
    </source>
</evidence>
<accession>A0A081PJA8</accession>
<dbReference type="SUPFAM" id="SSF102114">
    <property type="entry name" value="Radical SAM enzymes"/>
    <property type="match status" value="1"/>
</dbReference>
<evidence type="ECO:0000313" key="19">
    <source>
        <dbReference type="EMBL" id="KEQ30781.1"/>
    </source>
</evidence>
<dbReference type="Gene3D" id="1.10.10.920">
    <property type="match status" value="1"/>
</dbReference>
<keyword evidence="11 15" id="KW-0411">Iron-sulfur</keyword>
<evidence type="ECO:0000256" key="7">
    <source>
        <dbReference type="ARBA" id="ARBA00022691"/>
    </source>
</evidence>
<dbReference type="SFLD" id="SFLDS00029">
    <property type="entry name" value="Radical_SAM"/>
    <property type="match status" value="1"/>
</dbReference>
<keyword evidence="12 15" id="KW-0627">Porphyrin biosynthesis</keyword>
<evidence type="ECO:0000256" key="12">
    <source>
        <dbReference type="ARBA" id="ARBA00023244"/>
    </source>
</evidence>
<evidence type="ECO:0000256" key="9">
    <source>
        <dbReference type="ARBA" id="ARBA00023002"/>
    </source>
</evidence>
<evidence type="ECO:0000256" key="13">
    <source>
        <dbReference type="ARBA" id="ARBA00024295"/>
    </source>
</evidence>
<feature type="binding site" evidence="16">
    <location>
        <begin position="70"/>
        <end position="72"/>
    </location>
    <ligand>
        <name>S-adenosyl-L-methionine</name>
        <dbReference type="ChEBI" id="CHEBI:59789"/>
        <label>2</label>
    </ligand>
</feature>
<dbReference type="AlphaFoldDB" id="A0A081PJA8"/>
<comment type="cofactor">
    <cofactor evidence="15 17">
        <name>[4Fe-4S] cluster</name>
        <dbReference type="ChEBI" id="CHEBI:49883"/>
    </cofactor>
    <text evidence="15 17">Binds 1 [4Fe-4S] cluster. The cluster is coordinated with 3 cysteines and an exchangeable S-adenosyl-L-methionine.</text>
</comment>
<dbReference type="GO" id="GO:0005737">
    <property type="term" value="C:cytoplasm"/>
    <property type="evidence" value="ECO:0007669"/>
    <property type="project" value="UniProtKB-SubCell"/>
</dbReference>
<dbReference type="PANTHER" id="PTHR13932">
    <property type="entry name" value="COPROPORPHYRINIGEN III OXIDASE"/>
    <property type="match status" value="1"/>
</dbReference>
<evidence type="ECO:0000256" key="11">
    <source>
        <dbReference type="ARBA" id="ARBA00023014"/>
    </source>
</evidence>
<evidence type="ECO:0000256" key="5">
    <source>
        <dbReference type="ARBA" id="ARBA00022485"/>
    </source>
</evidence>
<dbReference type="InterPro" id="IPR007197">
    <property type="entry name" value="rSAM"/>
</dbReference>
<dbReference type="EMBL" id="JNFF01000030">
    <property type="protein sequence ID" value="KEQ30781.1"/>
    <property type="molecule type" value="Genomic_DNA"/>
</dbReference>
<name>A0A081PJA8_9SPHI</name>
<dbReference type="GO" id="GO:0004109">
    <property type="term" value="F:coproporphyrinogen oxidase activity"/>
    <property type="evidence" value="ECO:0007669"/>
    <property type="project" value="InterPro"/>
</dbReference>
<dbReference type="eggNOG" id="COG0635">
    <property type="taxonomic scope" value="Bacteria"/>
</dbReference>
<comment type="similarity">
    <text evidence="3 15">Belongs to the anaerobic coproporphyrinogen-III oxidase family.</text>
</comment>
<keyword evidence="6 15" id="KW-0963">Cytoplasm</keyword>
<evidence type="ECO:0000256" key="3">
    <source>
        <dbReference type="ARBA" id="ARBA00005493"/>
    </source>
</evidence>
<dbReference type="CDD" id="cd01335">
    <property type="entry name" value="Radical_SAM"/>
    <property type="match status" value="1"/>
</dbReference>
<dbReference type="InterPro" id="IPR004558">
    <property type="entry name" value="Coprogen_oxidase_HemN"/>
</dbReference>
<evidence type="ECO:0000256" key="4">
    <source>
        <dbReference type="ARBA" id="ARBA00011245"/>
    </source>
</evidence>
<dbReference type="EC" id="1.3.98.3" evidence="15"/>
<feature type="binding site" evidence="16">
    <location>
        <position position="58"/>
    </location>
    <ligand>
        <name>S-adenosyl-L-methionine</name>
        <dbReference type="ChEBI" id="CHEBI:59789"/>
        <label>1</label>
    </ligand>
</feature>
<evidence type="ECO:0000256" key="15">
    <source>
        <dbReference type="PIRNR" id="PIRNR000167"/>
    </source>
</evidence>
<dbReference type="NCBIfam" id="TIGR00538">
    <property type="entry name" value="hemN"/>
    <property type="match status" value="1"/>
</dbReference>
<gene>
    <name evidence="19" type="ORF">N180_10560</name>
</gene>
<dbReference type="PROSITE" id="PS51918">
    <property type="entry name" value="RADICAL_SAM"/>
    <property type="match status" value="1"/>
</dbReference>
<dbReference type="UniPathway" id="UPA00251">
    <property type="reaction ID" value="UER00323"/>
</dbReference>
<feature type="binding site" evidence="16">
    <location>
        <begin position="116"/>
        <end position="117"/>
    </location>
    <ligand>
        <name>S-adenosyl-L-methionine</name>
        <dbReference type="ChEBI" id="CHEBI:59789"/>
        <label>2</label>
    </ligand>
</feature>
<organism evidence="19 20">
    <name type="scientific">Pedobacter antarcticus 4BY</name>
    <dbReference type="NCBI Taxonomy" id="1358423"/>
    <lineage>
        <taxon>Bacteria</taxon>
        <taxon>Pseudomonadati</taxon>
        <taxon>Bacteroidota</taxon>
        <taxon>Sphingobacteriia</taxon>
        <taxon>Sphingobacteriales</taxon>
        <taxon>Sphingobacteriaceae</taxon>
        <taxon>Pedobacter</taxon>
    </lineage>
</organism>
<keyword evidence="8 15" id="KW-0479">Metal-binding</keyword>
<comment type="subunit">
    <text evidence="4">Monomer.</text>
</comment>
<evidence type="ECO:0000256" key="16">
    <source>
        <dbReference type="PIRSR" id="PIRSR000167-1"/>
    </source>
</evidence>
<evidence type="ECO:0000256" key="17">
    <source>
        <dbReference type="PIRSR" id="PIRSR000167-2"/>
    </source>
</evidence>
<comment type="pathway">
    <text evidence="2 15">Porphyrin-containing compound metabolism; protoporphyrin-IX biosynthesis; protoporphyrinogen-IX from coproporphyrinogen-III (AdoMet route): step 1/1.</text>
</comment>
<dbReference type="Gene3D" id="3.80.30.20">
    <property type="entry name" value="tm_1862 like domain"/>
    <property type="match status" value="1"/>
</dbReference>
<comment type="subcellular location">
    <subcellularLocation>
        <location evidence="1 15">Cytoplasm</location>
    </subcellularLocation>
</comment>
<keyword evidence="10 15" id="KW-0408">Iron</keyword>
<dbReference type="PANTHER" id="PTHR13932:SF6">
    <property type="entry name" value="OXYGEN-INDEPENDENT COPROPORPHYRINOGEN III OXIDASE"/>
    <property type="match status" value="1"/>
</dbReference>
<dbReference type="SMART" id="SM00729">
    <property type="entry name" value="Elp3"/>
    <property type="match status" value="1"/>
</dbReference>
<reference evidence="19 20" key="1">
    <citation type="journal article" date="1992" name="Int. J. Syst. Bacteriol.">
        <title>Sphingobacterium antarcticus sp. nov. a Psychrotrophic Bacterium from the Soils of Schirmacher Oasis, Antarctica.</title>
        <authorList>
            <person name="Shivaji S."/>
            <person name="Ray M.K."/>
            <person name="Rao N.S."/>
            <person name="Saiserr L."/>
            <person name="Jagannadham M.V."/>
            <person name="Kumar G.S."/>
            <person name="Reddy G."/>
            <person name="Bhargava P.M."/>
        </authorList>
    </citation>
    <scope>NUCLEOTIDE SEQUENCE [LARGE SCALE GENOMIC DNA]</scope>
    <source>
        <strain evidence="19 20">4BY</strain>
    </source>
</reference>
<keyword evidence="5 15" id="KW-0004">4Fe-4S</keyword>
<proteinExistence type="inferred from homology"/>
<feature type="binding site" evidence="16">
    <location>
        <position position="187"/>
    </location>
    <ligand>
        <name>S-adenosyl-L-methionine</name>
        <dbReference type="ChEBI" id="CHEBI:59789"/>
        <label>2</label>
    </ligand>
</feature>
<dbReference type="InterPro" id="IPR034505">
    <property type="entry name" value="Coproporphyrinogen-III_oxidase"/>
</dbReference>
<evidence type="ECO:0000256" key="2">
    <source>
        <dbReference type="ARBA" id="ARBA00004785"/>
    </source>
</evidence>
<comment type="catalytic activity">
    <reaction evidence="14 15">
        <text>coproporphyrinogen III + 2 S-adenosyl-L-methionine = protoporphyrinogen IX + 2 5'-deoxyadenosine + 2 L-methionine + 2 CO2</text>
        <dbReference type="Rhea" id="RHEA:15425"/>
        <dbReference type="ChEBI" id="CHEBI:16526"/>
        <dbReference type="ChEBI" id="CHEBI:17319"/>
        <dbReference type="ChEBI" id="CHEBI:57307"/>
        <dbReference type="ChEBI" id="CHEBI:57309"/>
        <dbReference type="ChEBI" id="CHEBI:57844"/>
        <dbReference type="ChEBI" id="CHEBI:59789"/>
        <dbReference type="EC" id="1.3.98.3"/>
    </reaction>
</comment>
<dbReference type="GO" id="GO:0051989">
    <property type="term" value="F:coproporphyrinogen dehydrogenase activity"/>
    <property type="evidence" value="ECO:0007669"/>
    <property type="project" value="UniProtKB-EC"/>
</dbReference>
<protein>
    <recommendedName>
        <fullName evidence="15">Coproporphyrinogen-III oxidase</fullName>
        <ecNumber evidence="15">1.3.98.3</ecNumber>
    </recommendedName>
</protein>
<feature type="binding site" evidence="16">
    <location>
        <position position="246"/>
    </location>
    <ligand>
        <name>S-adenosyl-L-methionine</name>
        <dbReference type="ChEBI" id="CHEBI:59789"/>
        <label>2</label>
    </ligand>
</feature>
<feature type="binding site" evidence="17">
    <location>
        <position position="64"/>
    </location>
    <ligand>
        <name>[4Fe-4S] cluster</name>
        <dbReference type="ChEBI" id="CHEBI:49883"/>
        <note>4Fe-4S-S-AdoMet</note>
    </ligand>
</feature>
<feature type="binding site" evidence="16">
    <location>
        <position position="212"/>
    </location>
    <ligand>
        <name>S-adenosyl-L-methionine</name>
        <dbReference type="ChEBI" id="CHEBI:59789"/>
        <label>2</label>
    </ligand>
</feature>
<dbReference type="GO" id="GO:0051539">
    <property type="term" value="F:4 iron, 4 sulfur cluster binding"/>
    <property type="evidence" value="ECO:0007669"/>
    <property type="project" value="UniProtKB-KW"/>
</dbReference>
<evidence type="ECO:0000256" key="6">
    <source>
        <dbReference type="ARBA" id="ARBA00022490"/>
    </source>
</evidence>
<dbReference type="OrthoDB" id="9808022at2"/>
<evidence type="ECO:0000256" key="14">
    <source>
        <dbReference type="ARBA" id="ARBA00048321"/>
    </source>
</evidence>
<feature type="binding site" evidence="16">
    <location>
        <position position="115"/>
    </location>
    <ligand>
        <name>S-adenosyl-L-methionine</name>
        <dbReference type="ChEBI" id="CHEBI:59789"/>
        <label>1</label>
    </ligand>
</feature>
<dbReference type="InterPro" id="IPR058240">
    <property type="entry name" value="rSAM_sf"/>
</dbReference>
<sequence>MNKLEDLLEKYHVPAPRYTSYPTVPFWDEQTFSREGWLKSVRETFSSAATTEEGISLYIHLPFCENLCTYCGCNTRITKNHGVELPYLQAVLREYDLYLDTLGEAPLIREIHLGGGTPTFFSSENLCLLINGILEKSVLHEDAEFSFEAHPGNTTTAHLHDLYRLGFKRLSLGIQDFDPAVQLMINRVQTVEEVAHITELARQIGYTSVNYDLIYGLPVQQLAGLEETIKAVLELRPDRIAFYSYAHVPWVKPGQRRYTEKHLPEPALKQQLYEMGREMLRSGGYTEIGMDHFTLKTDSLYHAAVNGKLHRNFMGYTHQSTKLMIGLGVSSISDSWAGFAQNVKKVEDYIALTAKGEIPVFKGHLLNEEDLLIRKHILQLMCQGKTKLTEQERLHPVISAGLERMENLSADGLVTVNGNELEVTPDGKRFLRNICMALDARLWASRQETRLFSMAD</sequence>
<dbReference type="Proteomes" id="UP000028007">
    <property type="component" value="Unassembled WGS sequence"/>
</dbReference>
<dbReference type="InterPro" id="IPR023404">
    <property type="entry name" value="rSAM_horseshoe"/>
</dbReference>
<keyword evidence="9 15" id="KW-0560">Oxidoreductase</keyword>
<dbReference type="SFLD" id="SFLDG01065">
    <property type="entry name" value="anaerobic_coproporphyrinogen-I"/>
    <property type="match status" value="1"/>
</dbReference>
<feature type="binding site" evidence="16">
    <location>
        <position position="148"/>
    </location>
    <ligand>
        <name>S-adenosyl-L-methionine</name>
        <dbReference type="ChEBI" id="CHEBI:59789"/>
        <label>1</label>
    </ligand>
</feature>
<evidence type="ECO:0000313" key="20">
    <source>
        <dbReference type="Proteomes" id="UP000028007"/>
    </source>
</evidence>